<dbReference type="PROSITE" id="PS51372">
    <property type="entry name" value="PRD_2"/>
    <property type="match status" value="2"/>
</dbReference>
<dbReference type="RefSeq" id="WP_376846479.1">
    <property type="nucleotide sequence ID" value="NZ_JBHSFW010000008.1"/>
</dbReference>
<evidence type="ECO:0000313" key="4">
    <source>
        <dbReference type="Proteomes" id="UP001596022"/>
    </source>
</evidence>
<dbReference type="Gene3D" id="2.30.24.10">
    <property type="entry name" value="CAT RNA-binding domain"/>
    <property type="match status" value="1"/>
</dbReference>
<dbReference type="InterPro" id="IPR004341">
    <property type="entry name" value="CAT_RNA-bd_dom"/>
</dbReference>
<sequence>MIIERVMNNNAVIAVDEDGFEVVLLGKGIAFQKKRKQPVDPKKIEKKFVLQSPTQLSYLEKLIRSIPSSYLAVTNEIVETAKQHIQADLKEDNLFISIVDHIAFTIERKKSGDYLKNPLLIEIRKFYPNEFQVGLAALDIIKNHTGVQLDEDEAGYIAFHLVGASLKNQSSDAKKMVVVIDDLISIIERFYGQKLKTNSVYYMRFVTHLKYFLHRLFSNKDSKKGDDYLYKVAKKQYKTEHECVKKIADFLKEQHHCSVTNEELGYLMIHIKSMILHNQ</sequence>
<gene>
    <name evidence="3" type="primary">licT</name>
    <name evidence="3" type="ORF">ACFO4N_11730</name>
</gene>
<dbReference type="Proteomes" id="UP001596022">
    <property type="component" value="Unassembled WGS sequence"/>
</dbReference>
<comment type="caution">
    <text evidence="3">The sequence shown here is derived from an EMBL/GenBank/DDBJ whole genome shotgun (WGS) entry which is preliminary data.</text>
</comment>
<dbReference type="NCBIfam" id="NF046042">
    <property type="entry name" value="LicT"/>
    <property type="match status" value="1"/>
</dbReference>
<dbReference type="SUPFAM" id="SSF63520">
    <property type="entry name" value="PTS-regulatory domain, PRD"/>
    <property type="match status" value="2"/>
</dbReference>
<dbReference type="SMART" id="SM01061">
    <property type="entry name" value="CAT_RBD"/>
    <property type="match status" value="1"/>
</dbReference>
<dbReference type="SUPFAM" id="SSF50151">
    <property type="entry name" value="SacY-like RNA-binding domain"/>
    <property type="match status" value="1"/>
</dbReference>
<dbReference type="Gene3D" id="1.10.1790.10">
    <property type="entry name" value="PRD domain"/>
    <property type="match status" value="2"/>
</dbReference>
<keyword evidence="4" id="KW-1185">Reference proteome</keyword>
<dbReference type="Pfam" id="PF00874">
    <property type="entry name" value="PRD"/>
    <property type="match status" value="2"/>
</dbReference>
<name>A0ABV9GR08_9BACL</name>
<dbReference type="Pfam" id="PF03123">
    <property type="entry name" value="CAT_RBD"/>
    <property type="match status" value="1"/>
</dbReference>
<organism evidence="3 4">
    <name type="scientific">Camelliibacillus cellulosilyticus</name>
    <dbReference type="NCBI Taxonomy" id="2174486"/>
    <lineage>
        <taxon>Bacteria</taxon>
        <taxon>Bacillati</taxon>
        <taxon>Bacillota</taxon>
        <taxon>Bacilli</taxon>
        <taxon>Bacillales</taxon>
        <taxon>Sporolactobacillaceae</taxon>
        <taxon>Camelliibacillus</taxon>
    </lineage>
</organism>
<protein>
    <submittedName>
        <fullName evidence="3">BglG family transcription antiterminator LicT</fullName>
    </submittedName>
</protein>
<dbReference type="EMBL" id="JBHSFW010000008">
    <property type="protein sequence ID" value="MFC4619383.1"/>
    <property type="molecule type" value="Genomic_DNA"/>
</dbReference>
<feature type="domain" description="PRD" evidence="2">
    <location>
        <begin position="172"/>
        <end position="279"/>
    </location>
</feature>
<evidence type="ECO:0000256" key="1">
    <source>
        <dbReference type="ARBA" id="ARBA00022737"/>
    </source>
</evidence>
<accession>A0ABV9GR08</accession>
<dbReference type="InterPro" id="IPR011608">
    <property type="entry name" value="PRD"/>
</dbReference>
<keyword evidence="1" id="KW-0677">Repeat</keyword>
<dbReference type="InterPro" id="IPR050661">
    <property type="entry name" value="BglG_antiterminators"/>
</dbReference>
<dbReference type="PANTHER" id="PTHR30185">
    <property type="entry name" value="CRYPTIC BETA-GLUCOSIDE BGL OPERON ANTITERMINATOR"/>
    <property type="match status" value="1"/>
</dbReference>
<dbReference type="InterPro" id="IPR036634">
    <property type="entry name" value="PRD_sf"/>
</dbReference>
<dbReference type="PANTHER" id="PTHR30185:SF15">
    <property type="entry name" value="CRYPTIC BETA-GLUCOSIDE BGL OPERON ANTITERMINATOR"/>
    <property type="match status" value="1"/>
</dbReference>
<evidence type="ECO:0000259" key="2">
    <source>
        <dbReference type="PROSITE" id="PS51372"/>
    </source>
</evidence>
<reference evidence="4" key="1">
    <citation type="journal article" date="2019" name="Int. J. Syst. Evol. Microbiol.">
        <title>The Global Catalogue of Microorganisms (GCM) 10K type strain sequencing project: providing services to taxonomists for standard genome sequencing and annotation.</title>
        <authorList>
            <consortium name="The Broad Institute Genomics Platform"/>
            <consortium name="The Broad Institute Genome Sequencing Center for Infectious Disease"/>
            <person name="Wu L."/>
            <person name="Ma J."/>
        </authorList>
    </citation>
    <scope>NUCLEOTIDE SEQUENCE [LARGE SCALE GENOMIC DNA]</scope>
    <source>
        <strain evidence="4">CGMCC 1.16306</strain>
    </source>
</reference>
<proteinExistence type="predicted"/>
<evidence type="ECO:0000313" key="3">
    <source>
        <dbReference type="EMBL" id="MFC4619383.1"/>
    </source>
</evidence>
<feature type="domain" description="PRD" evidence="2">
    <location>
        <begin position="65"/>
        <end position="171"/>
    </location>
</feature>
<dbReference type="InterPro" id="IPR036650">
    <property type="entry name" value="CAT_RNA-bd_dom_sf"/>
</dbReference>